<evidence type="ECO:0008006" key="3">
    <source>
        <dbReference type="Google" id="ProtNLM"/>
    </source>
</evidence>
<dbReference type="PROSITE" id="PS51257">
    <property type="entry name" value="PROKAR_LIPOPROTEIN"/>
    <property type="match status" value="1"/>
</dbReference>
<dbReference type="EMBL" id="JAPNKA010000001">
    <property type="protein sequence ID" value="MCY1083578.1"/>
    <property type="molecule type" value="Genomic_DNA"/>
</dbReference>
<protein>
    <recommendedName>
        <fullName evidence="3">Lipoprotein</fullName>
    </recommendedName>
</protein>
<name>A0ABT4APG8_9BACT</name>
<gene>
    <name evidence="1" type="ORF">OV287_54980</name>
</gene>
<dbReference type="InterPro" id="IPR008964">
    <property type="entry name" value="Invasin/intimin_cell_adhesion"/>
</dbReference>
<keyword evidence="2" id="KW-1185">Reference proteome</keyword>
<accession>A0ABT4APG8</accession>
<evidence type="ECO:0000313" key="2">
    <source>
        <dbReference type="Proteomes" id="UP001207654"/>
    </source>
</evidence>
<evidence type="ECO:0000313" key="1">
    <source>
        <dbReference type="EMBL" id="MCY1083578.1"/>
    </source>
</evidence>
<proteinExistence type="predicted"/>
<dbReference type="Gene3D" id="2.60.40.10">
    <property type="entry name" value="Immunoglobulins"/>
    <property type="match status" value="1"/>
</dbReference>
<reference evidence="1 2" key="1">
    <citation type="submission" date="2022-11" db="EMBL/GenBank/DDBJ databases">
        <title>Minimal conservation of predation-associated metabolite biosynthetic gene clusters underscores biosynthetic potential of Myxococcota including descriptions for ten novel species: Archangium lansinium sp. nov., Myxococcus landrumus sp. nov., Nannocystis bai.</title>
        <authorList>
            <person name="Ahearne A."/>
            <person name="Stevens C."/>
            <person name="Phillips K."/>
        </authorList>
    </citation>
    <scope>NUCLEOTIDE SEQUENCE [LARGE SCALE GENOMIC DNA]</scope>
    <source>
        <strain evidence="1 2">MIWBW</strain>
    </source>
</reference>
<organism evidence="1 2">
    <name type="scientific">Archangium lansingense</name>
    <dbReference type="NCBI Taxonomy" id="2995310"/>
    <lineage>
        <taxon>Bacteria</taxon>
        <taxon>Pseudomonadati</taxon>
        <taxon>Myxococcota</taxon>
        <taxon>Myxococcia</taxon>
        <taxon>Myxococcales</taxon>
        <taxon>Cystobacterineae</taxon>
        <taxon>Archangiaceae</taxon>
        <taxon>Archangium</taxon>
    </lineage>
</organism>
<sequence length="123" mass="13111">MRIAAILTLSAVLSACSNPDETFCTLEARASVQVSVVDTKGNPQRDARVTFTLDGGAEQQALCNGSEQAQGNCDTWVTGYEQPGDYVITATSADGQRTARQSVSVTEDECHVQTQTVTLKLPD</sequence>
<dbReference type="Proteomes" id="UP001207654">
    <property type="component" value="Unassembled WGS sequence"/>
</dbReference>
<dbReference type="SUPFAM" id="SSF49373">
    <property type="entry name" value="Invasin/intimin cell-adhesion fragments"/>
    <property type="match status" value="1"/>
</dbReference>
<dbReference type="InterPro" id="IPR013783">
    <property type="entry name" value="Ig-like_fold"/>
</dbReference>
<comment type="caution">
    <text evidence="1">The sequence shown here is derived from an EMBL/GenBank/DDBJ whole genome shotgun (WGS) entry which is preliminary data.</text>
</comment>
<dbReference type="RefSeq" id="WP_267542102.1">
    <property type="nucleotide sequence ID" value="NZ_JAPNKA010000001.1"/>
</dbReference>